<keyword evidence="2" id="KW-0963">Cytoplasm</keyword>
<reference evidence="7" key="1">
    <citation type="submission" date="2021-12" db="EMBL/GenBank/DDBJ databases">
        <authorList>
            <person name="King R."/>
        </authorList>
    </citation>
    <scope>NUCLEOTIDE SEQUENCE</scope>
</reference>
<sequence length="1086" mass="125850">MATQQPQPRRKRFVPKYEVDGVYKVLLGEETQLQIEMVIGMHVNAQYPWKSVSKAKIMESIEVGGELSEFYPIKEHIEAYTEEMMLLGYIVDESKDTDEFYICCTIEARDHCKQQSERFIRRQEKKLEKAVQKKPRPWKSLGSDKEIIELKPFNTRPLMEMEIRAKFPTEYQPKKFQVRDSNSVRDGYIELTPFRQKFNNVYRRRVDCASQIAPPMINTEAQTVLRYPQNKWTQSIADAMGKMDDLEGGGDGAAQMGADERVEESSDEEEAEKEKVDEVGLQAYRAALRRMRRPSYIKMINGFMSSKSEEVRSIIELNTVMDMYCNDYPNLIAEKFVDIYDTMAFDEYVCFTDVRAKEKYVACAAFHPMWSGIVAICYSDGSPTVMRTLGTRPDPIQRAVYGLNPVMIWSHIDSLLPKLYLESPREVKTLSFCPFNENILVGGCINGQIVIWDLTNKLENVEKVEVLSETRERYRIAMNAHMDWMKIVQDKAVVQATVLSNLMTSHYGPVTAIKWFPPNFIVSPTGTVTVMPKDKQSLMFFSGSEDGNILIWNLSVDSVTLFEGKKVKKSKRIARRPSGLTVDVSPLKILDRNLQPCYKIILGIAGKPETLCLQSFAMISPILNYIYTPKNTGMGRKYFKCEVVSQSESDISMVLYCGSQHGELRRITWEGHQFNTGEVVNSEYCDIKFRCYIHDGIITSTQRNPFINDITLSVGGKIFAIWTDRLLDRPLIWKKRPYRLTDAAWSLYKPSVIFISTSEGDLETWDLLIKSDKPISVQTLSGTMLTGVSLHTLPLSKNIIGVSDINGSFRMFLDPPIYMIHNPDYQGRLESMFSRDLKVMQSFIKWQEDWMNNNPQILLEIRRKEGALLAEKEEEKRRLREEEEKKQEEEAEARRLEKLKVVGPEERWQKIIQKLIERTIAVKKRINRAELIEQEKPLRELEAQRLEKERRMLDIMKNQKNIFNDTVAILFPEAIKKKVIEKKSLLSDNKEALKKEYLEDYAYIKSTAQKTVQDNPYKITFSWDATLAEGKERRQALNPFEFYINIHRDRIENESLSPQKQKLRSPQIVSEHDVEEEDTEEPENES</sequence>
<keyword evidence="3" id="KW-0853">WD repeat</keyword>
<keyword evidence="5" id="KW-0175">Coiled coil</keyword>
<dbReference type="InterPro" id="IPR036322">
    <property type="entry name" value="WD40_repeat_dom_sf"/>
</dbReference>
<dbReference type="SMART" id="SM00320">
    <property type="entry name" value="WD40"/>
    <property type="match status" value="3"/>
</dbReference>
<feature type="region of interest" description="Disordered" evidence="6">
    <location>
        <begin position="1054"/>
        <end position="1086"/>
    </location>
</feature>
<evidence type="ECO:0008006" key="9">
    <source>
        <dbReference type="Google" id="ProtNLM"/>
    </source>
</evidence>
<dbReference type="EMBL" id="OU963901">
    <property type="protein sequence ID" value="CAH2991500.1"/>
    <property type="molecule type" value="Genomic_DNA"/>
</dbReference>
<dbReference type="InterPro" id="IPR050687">
    <property type="entry name" value="Dynein_IC"/>
</dbReference>
<feature type="compositionally biased region" description="Acidic residues" evidence="6">
    <location>
        <begin position="1073"/>
        <end position="1086"/>
    </location>
</feature>
<protein>
    <recommendedName>
        <fullName evidence="9">WD repeat-containing protein 63</fullName>
    </recommendedName>
</protein>
<evidence type="ECO:0000256" key="1">
    <source>
        <dbReference type="ARBA" id="ARBA00004496"/>
    </source>
</evidence>
<accession>A0ABN8LBK8</accession>
<dbReference type="Gene3D" id="2.130.10.10">
    <property type="entry name" value="YVTN repeat-like/Quinoprotein amine dehydrogenase"/>
    <property type="match status" value="1"/>
</dbReference>
<evidence type="ECO:0000256" key="2">
    <source>
        <dbReference type="ARBA" id="ARBA00022490"/>
    </source>
</evidence>
<name>A0ABN8LBK8_CHISP</name>
<evidence type="ECO:0000256" key="5">
    <source>
        <dbReference type="SAM" id="Coils"/>
    </source>
</evidence>
<evidence type="ECO:0000256" key="6">
    <source>
        <dbReference type="SAM" id="MobiDB-lite"/>
    </source>
</evidence>
<proteinExistence type="predicted"/>
<keyword evidence="4" id="KW-0677">Repeat</keyword>
<dbReference type="SUPFAM" id="SSF50978">
    <property type="entry name" value="WD40 repeat-like"/>
    <property type="match status" value="1"/>
</dbReference>
<evidence type="ECO:0000313" key="8">
    <source>
        <dbReference type="Proteomes" id="UP001153292"/>
    </source>
</evidence>
<evidence type="ECO:0000256" key="4">
    <source>
        <dbReference type="ARBA" id="ARBA00022737"/>
    </source>
</evidence>
<keyword evidence="8" id="KW-1185">Reference proteome</keyword>
<dbReference type="PANTHER" id="PTHR12442:SF5">
    <property type="entry name" value="DYNEIN AXONEMAL INTERMEDIATE CHAIN 3"/>
    <property type="match status" value="1"/>
</dbReference>
<gene>
    <name evidence="7" type="ORF">CHILSU_LOCUS10583</name>
</gene>
<comment type="subcellular location">
    <subcellularLocation>
        <location evidence="1">Cytoplasm</location>
    </subcellularLocation>
</comment>
<feature type="coiled-coil region" evidence="5">
    <location>
        <begin position="862"/>
        <end position="899"/>
    </location>
</feature>
<dbReference type="InterPro" id="IPR015943">
    <property type="entry name" value="WD40/YVTN_repeat-like_dom_sf"/>
</dbReference>
<evidence type="ECO:0000313" key="7">
    <source>
        <dbReference type="EMBL" id="CAH2991500.1"/>
    </source>
</evidence>
<dbReference type="PANTHER" id="PTHR12442">
    <property type="entry name" value="DYNEIN INTERMEDIATE CHAIN"/>
    <property type="match status" value="1"/>
</dbReference>
<dbReference type="Proteomes" id="UP001153292">
    <property type="component" value="Chromosome 8"/>
</dbReference>
<feature type="coiled-coil region" evidence="5">
    <location>
        <begin position="938"/>
        <end position="996"/>
    </location>
</feature>
<feature type="region of interest" description="Disordered" evidence="6">
    <location>
        <begin position="245"/>
        <end position="274"/>
    </location>
</feature>
<dbReference type="InterPro" id="IPR001680">
    <property type="entry name" value="WD40_rpt"/>
</dbReference>
<organism evidence="7 8">
    <name type="scientific">Chilo suppressalis</name>
    <name type="common">Asiatic rice borer moth</name>
    <dbReference type="NCBI Taxonomy" id="168631"/>
    <lineage>
        <taxon>Eukaryota</taxon>
        <taxon>Metazoa</taxon>
        <taxon>Ecdysozoa</taxon>
        <taxon>Arthropoda</taxon>
        <taxon>Hexapoda</taxon>
        <taxon>Insecta</taxon>
        <taxon>Pterygota</taxon>
        <taxon>Neoptera</taxon>
        <taxon>Endopterygota</taxon>
        <taxon>Lepidoptera</taxon>
        <taxon>Glossata</taxon>
        <taxon>Ditrysia</taxon>
        <taxon>Pyraloidea</taxon>
        <taxon>Crambidae</taxon>
        <taxon>Crambinae</taxon>
        <taxon>Chilo</taxon>
    </lineage>
</organism>
<evidence type="ECO:0000256" key="3">
    <source>
        <dbReference type="ARBA" id="ARBA00022574"/>
    </source>
</evidence>